<feature type="region of interest" description="Disordered" evidence="1">
    <location>
        <begin position="1"/>
        <end position="145"/>
    </location>
</feature>
<feature type="compositionally biased region" description="Pro residues" evidence="1">
    <location>
        <begin position="59"/>
        <end position="69"/>
    </location>
</feature>
<comment type="caution">
    <text evidence="2">The sequence shown here is derived from an EMBL/GenBank/DDBJ whole genome shotgun (WGS) entry which is preliminary data.</text>
</comment>
<proteinExistence type="predicted"/>
<feature type="compositionally biased region" description="Low complexity" evidence="1">
    <location>
        <begin position="101"/>
        <end position="115"/>
    </location>
</feature>
<protein>
    <submittedName>
        <fullName evidence="2">Uncharacterized protein</fullName>
    </submittedName>
</protein>
<accession>A0ABU8C0V7</accession>
<gene>
    <name evidence="2" type="ORF">V6590_20860</name>
</gene>
<evidence type="ECO:0000313" key="3">
    <source>
        <dbReference type="Proteomes" id="UP001431963"/>
    </source>
</evidence>
<reference evidence="2" key="1">
    <citation type="submission" date="2024-02" db="EMBL/GenBank/DDBJ databases">
        <title>Genome sequences of strain Gemmobacter sp. JM10B15.</title>
        <authorList>
            <person name="Zhang M."/>
        </authorList>
    </citation>
    <scope>NUCLEOTIDE SEQUENCE</scope>
    <source>
        <strain evidence="2">JM10B15</strain>
    </source>
</reference>
<evidence type="ECO:0000313" key="2">
    <source>
        <dbReference type="EMBL" id="MEH7830595.1"/>
    </source>
</evidence>
<keyword evidence="3" id="KW-1185">Reference proteome</keyword>
<feature type="non-terminal residue" evidence="2">
    <location>
        <position position="1"/>
    </location>
</feature>
<name>A0ABU8C0V7_9RHOB</name>
<sequence length="189" mass="20203">SPIDNLVALTDWRSGTEADESPAALRAQLRTAPPAPGPEERRQWSLFDLDPPEDIAAPEPSPLTDPVPQPEMEAQPAVDAQPDAASLPTQETPRTAEIELPAMPEAMGEAAPAPAIESPTESPQPQADSVDDSPPVAPTDAGDRPWIATRLRGLSAPLMPESRHGLQRLLARARQLHGRIAPLNQSRRG</sequence>
<evidence type="ECO:0000256" key="1">
    <source>
        <dbReference type="SAM" id="MobiDB-lite"/>
    </source>
</evidence>
<dbReference type="Proteomes" id="UP001431963">
    <property type="component" value="Unassembled WGS sequence"/>
</dbReference>
<dbReference type="EMBL" id="JBALHR010000064">
    <property type="protein sequence ID" value="MEH7830595.1"/>
    <property type="molecule type" value="Genomic_DNA"/>
</dbReference>
<organism evidence="2 3">
    <name type="scientific">Gemmobacter denitrificans</name>
    <dbReference type="NCBI Taxonomy" id="3123040"/>
    <lineage>
        <taxon>Bacteria</taxon>
        <taxon>Pseudomonadati</taxon>
        <taxon>Pseudomonadota</taxon>
        <taxon>Alphaproteobacteria</taxon>
        <taxon>Rhodobacterales</taxon>
        <taxon>Paracoccaceae</taxon>
        <taxon>Gemmobacter</taxon>
    </lineage>
</organism>
<feature type="compositionally biased region" description="Low complexity" evidence="1">
    <location>
        <begin position="74"/>
        <end position="85"/>
    </location>
</feature>